<keyword evidence="3 6" id="KW-0645">Protease</keyword>
<sequence length="575" mass="63901">MRAQLLALLGLFATSAIASRSESQLRLLDHLKKNVNDAHKLHDHAKAKQAPSVAARADSRSGSSPSPHSFLNEKTKRFAVDGKKIPEFNGDAGESYAGQLPISDKKDEKNKHFFWFFPSDNEEYRKKKEITIWLNGGPGCSSLMGLLKENGPFVWPPGTMKPVSNPWSFHRLTNTVWIDQPVSVGFSTGKPTIRNEDELAEQFMGFWKNFMETFSMQGYKVFIVGESYGGYYASYISSHFVNAKDTKYFGLGGLMVVDGASFGNDVQSEVVAAAYVEQNYNLFVFDDTSMENMREAARTCGYEDYLKKYYTYPPSGPQPAVLPWTEKLANGNIRFKSGCGHLWEDIVSQAVVGNPCFNIYNIRDYCPVPFDPLSASPYFDREDVKRAIHAPLDVKWSMCVDTAFVGKGDESEPPSKYELPNVIDKTQNVIYAQGGMDFILPASGVLLGVQNMTWGGKMGFQSRPTDPFYVPCWGLGELNGTFYGSDLPAMSGVAGTTHTERGFTVVVTELAGHEGPEYAPTASLRQLEKLLGRVRSLSDTEPFTLPQLAKIQQFKKPLGKGTYPIPWLPNSRLGK</sequence>
<keyword evidence="4 6" id="KW-0378">Hydrolase</keyword>
<reference evidence="8 9" key="1">
    <citation type="journal article" date="2018" name="PLoS Genet.">
        <title>Repeat elements organise 3D genome structure and mediate transcription in the filamentous fungus Epichloe festucae.</title>
        <authorList>
            <person name="Winter D.J."/>
            <person name="Ganley A.R.D."/>
            <person name="Young C.A."/>
            <person name="Liachko I."/>
            <person name="Schardl C.L."/>
            <person name="Dupont P.Y."/>
            <person name="Berry D."/>
            <person name="Ram A."/>
            <person name="Scott B."/>
            <person name="Cox M.P."/>
        </authorList>
    </citation>
    <scope>NUCLEOTIDE SEQUENCE [LARGE SCALE GENOMIC DNA]</scope>
    <source>
        <strain evidence="8 9">Fl1</strain>
    </source>
</reference>
<dbReference type="Gene3D" id="3.40.50.1820">
    <property type="entry name" value="alpha/beta hydrolase"/>
    <property type="match status" value="1"/>
</dbReference>
<feature type="region of interest" description="Disordered" evidence="7">
    <location>
        <begin position="41"/>
        <end position="73"/>
    </location>
</feature>
<keyword evidence="6" id="KW-0732">Signal</keyword>
<name>A0A7S9PRS2_EPIFF</name>
<evidence type="ECO:0000313" key="8">
    <source>
        <dbReference type="EMBL" id="QPG93783.1"/>
    </source>
</evidence>
<evidence type="ECO:0000256" key="3">
    <source>
        <dbReference type="ARBA" id="ARBA00022670"/>
    </source>
</evidence>
<feature type="compositionally biased region" description="Low complexity" evidence="7">
    <location>
        <begin position="52"/>
        <end position="69"/>
    </location>
</feature>
<dbReference type="InterPro" id="IPR018202">
    <property type="entry name" value="Ser_caboxypep_ser_AS"/>
</dbReference>
<evidence type="ECO:0000256" key="2">
    <source>
        <dbReference type="ARBA" id="ARBA00022645"/>
    </source>
</evidence>
<dbReference type="SUPFAM" id="SSF53474">
    <property type="entry name" value="alpha/beta-Hydrolases"/>
    <property type="match status" value="1"/>
</dbReference>
<dbReference type="GO" id="GO:0006508">
    <property type="term" value="P:proteolysis"/>
    <property type="evidence" value="ECO:0007669"/>
    <property type="project" value="UniProtKB-KW"/>
</dbReference>
<organism evidence="8 9">
    <name type="scientific">Epichloe festucae (strain Fl1)</name>
    <dbReference type="NCBI Taxonomy" id="877507"/>
    <lineage>
        <taxon>Eukaryota</taxon>
        <taxon>Fungi</taxon>
        <taxon>Dikarya</taxon>
        <taxon>Ascomycota</taxon>
        <taxon>Pezizomycotina</taxon>
        <taxon>Sordariomycetes</taxon>
        <taxon>Hypocreomycetidae</taxon>
        <taxon>Hypocreales</taxon>
        <taxon>Clavicipitaceae</taxon>
        <taxon>Epichloe</taxon>
    </lineage>
</organism>
<keyword evidence="9" id="KW-1185">Reference proteome</keyword>
<dbReference type="PANTHER" id="PTHR11802:SF479">
    <property type="entry name" value="CARBOXYPEPTIDASE"/>
    <property type="match status" value="1"/>
</dbReference>
<dbReference type="EC" id="3.4.16.-" evidence="6"/>
<feature type="signal peptide" evidence="6">
    <location>
        <begin position="1"/>
        <end position="18"/>
    </location>
</feature>
<dbReference type="PANTHER" id="PTHR11802">
    <property type="entry name" value="SERINE PROTEASE FAMILY S10 SERINE CARBOXYPEPTIDASE"/>
    <property type="match status" value="1"/>
</dbReference>
<dbReference type="Proteomes" id="UP000594364">
    <property type="component" value="Chromosome 1"/>
</dbReference>
<evidence type="ECO:0000256" key="6">
    <source>
        <dbReference type="RuleBase" id="RU361156"/>
    </source>
</evidence>
<dbReference type="PROSITE" id="PS00131">
    <property type="entry name" value="CARBOXYPEPT_SER_SER"/>
    <property type="match status" value="1"/>
</dbReference>
<comment type="similarity">
    <text evidence="1 6">Belongs to the peptidase S10 family.</text>
</comment>
<keyword evidence="2 6" id="KW-0121">Carboxypeptidase</keyword>
<dbReference type="PRINTS" id="PR00724">
    <property type="entry name" value="CRBOXYPTASEC"/>
</dbReference>
<dbReference type="GO" id="GO:0004185">
    <property type="term" value="F:serine-type carboxypeptidase activity"/>
    <property type="evidence" value="ECO:0007669"/>
    <property type="project" value="UniProtKB-UniRule"/>
</dbReference>
<dbReference type="Pfam" id="PF00450">
    <property type="entry name" value="Peptidase_S10"/>
    <property type="match status" value="1"/>
</dbReference>
<evidence type="ECO:0000256" key="7">
    <source>
        <dbReference type="SAM" id="MobiDB-lite"/>
    </source>
</evidence>
<accession>A0A7S9PRS2</accession>
<evidence type="ECO:0000313" key="9">
    <source>
        <dbReference type="Proteomes" id="UP000594364"/>
    </source>
</evidence>
<dbReference type="OrthoDB" id="443318at2759"/>
<evidence type="ECO:0000256" key="4">
    <source>
        <dbReference type="ARBA" id="ARBA00022801"/>
    </source>
</evidence>
<dbReference type="AlphaFoldDB" id="A0A7S9PRS2"/>
<keyword evidence="5" id="KW-0325">Glycoprotein</keyword>
<dbReference type="InterPro" id="IPR029058">
    <property type="entry name" value="AB_hydrolase_fold"/>
</dbReference>
<gene>
    <name evidence="8" type="ORF">C2857_002409</name>
</gene>
<evidence type="ECO:0000256" key="1">
    <source>
        <dbReference type="ARBA" id="ARBA00009431"/>
    </source>
</evidence>
<dbReference type="InterPro" id="IPR001563">
    <property type="entry name" value="Peptidase_S10"/>
</dbReference>
<dbReference type="EMBL" id="CP031385">
    <property type="protein sequence ID" value="QPG93783.1"/>
    <property type="molecule type" value="Genomic_DNA"/>
</dbReference>
<proteinExistence type="inferred from homology"/>
<evidence type="ECO:0000256" key="5">
    <source>
        <dbReference type="ARBA" id="ARBA00023180"/>
    </source>
</evidence>
<protein>
    <recommendedName>
        <fullName evidence="6">Carboxypeptidase</fullName>
        <ecNumber evidence="6">3.4.16.-</ecNumber>
    </recommendedName>
</protein>
<feature type="chain" id="PRO_5034971789" description="Carboxypeptidase" evidence="6">
    <location>
        <begin position="19"/>
        <end position="575"/>
    </location>
</feature>